<dbReference type="EMBL" id="JBHTJR010000054">
    <property type="protein sequence ID" value="MFD0994072.1"/>
    <property type="molecule type" value="Genomic_DNA"/>
</dbReference>
<dbReference type="InterPro" id="IPR000838">
    <property type="entry name" value="RNA_pol_sigma70_ECF_CS"/>
</dbReference>
<dbReference type="Pfam" id="PF04542">
    <property type="entry name" value="Sigma70_r2"/>
    <property type="match status" value="1"/>
</dbReference>
<evidence type="ECO:0000259" key="7">
    <source>
        <dbReference type="Pfam" id="PF04542"/>
    </source>
</evidence>
<dbReference type="NCBIfam" id="TIGR02937">
    <property type="entry name" value="sigma70-ECF"/>
    <property type="match status" value="1"/>
</dbReference>
<feature type="domain" description="RNA polymerase sigma-70 region 2" evidence="7">
    <location>
        <begin position="24"/>
        <end position="90"/>
    </location>
</feature>
<comment type="caution">
    <text evidence="9">The sequence shown here is derived from an EMBL/GenBank/DDBJ whole genome shotgun (WGS) entry which is preliminary data.</text>
</comment>
<protein>
    <recommendedName>
        <fullName evidence="6">RNA polymerase sigma factor</fullName>
    </recommendedName>
</protein>
<accession>A0ABW3JU68</accession>
<evidence type="ECO:0000256" key="3">
    <source>
        <dbReference type="ARBA" id="ARBA00023082"/>
    </source>
</evidence>
<organism evidence="9 10">
    <name type="scientific">Tenacibaculum geojense</name>
    <dbReference type="NCBI Taxonomy" id="915352"/>
    <lineage>
        <taxon>Bacteria</taxon>
        <taxon>Pseudomonadati</taxon>
        <taxon>Bacteroidota</taxon>
        <taxon>Flavobacteriia</taxon>
        <taxon>Flavobacteriales</taxon>
        <taxon>Flavobacteriaceae</taxon>
        <taxon>Tenacibaculum</taxon>
    </lineage>
</organism>
<dbReference type="InterPro" id="IPR013249">
    <property type="entry name" value="RNA_pol_sigma70_r4_t2"/>
</dbReference>
<evidence type="ECO:0000256" key="4">
    <source>
        <dbReference type="ARBA" id="ARBA00023125"/>
    </source>
</evidence>
<keyword evidence="3 6" id="KW-0731">Sigma factor</keyword>
<dbReference type="InterPro" id="IPR014284">
    <property type="entry name" value="RNA_pol_sigma-70_dom"/>
</dbReference>
<name>A0ABW3JU68_9FLAO</name>
<dbReference type="InterPro" id="IPR007627">
    <property type="entry name" value="RNA_pol_sigma70_r2"/>
</dbReference>
<gene>
    <name evidence="9" type="ORF">ACFQ1U_12720</name>
</gene>
<keyword evidence="2 6" id="KW-0805">Transcription regulation</keyword>
<sequence>MTTKTDQIYINLVIQGNTNAFATLVNKYKVLVYSVAFKLLNNKEEAEEVAQDTFVKAYKNIASFEGKSKFSTWLYKIAYRNCLDVLKKRENKYKFSVLEDVTITQIKATEDTFISIERKERSEILASCLEKLPDDERIILTLFYYQELSLKEIIEVTGFSEANVKVKLHRARKHLLIIVKNTVEPELIKHYGRK</sequence>
<dbReference type="InterPro" id="IPR013325">
    <property type="entry name" value="RNA_pol_sigma_r2"/>
</dbReference>
<comment type="similarity">
    <text evidence="1 6">Belongs to the sigma-70 factor family. ECF subfamily.</text>
</comment>
<dbReference type="SUPFAM" id="SSF88659">
    <property type="entry name" value="Sigma3 and sigma4 domains of RNA polymerase sigma factors"/>
    <property type="match status" value="1"/>
</dbReference>
<keyword evidence="4 6" id="KW-0238">DNA-binding</keyword>
<dbReference type="Proteomes" id="UP001597062">
    <property type="component" value="Unassembled WGS sequence"/>
</dbReference>
<keyword evidence="10" id="KW-1185">Reference proteome</keyword>
<evidence type="ECO:0000313" key="10">
    <source>
        <dbReference type="Proteomes" id="UP001597062"/>
    </source>
</evidence>
<evidence type="ECO:0000313" key="9">
    <source>
        <dbReference type="EMBL" id="MFD0994072.1"/>
    </source>
</evidence>
<dbReference type="InterPro" id="IPR013324">
    <property type="entry name" value="RNA_pol_sigma_r3/r4-like"/>
</dbReference>
<evidence type="ECO:0000256" key="5">
    <source>
        <dbReference type="ARBA" id="ARBA00023163"/>
    </source>
</evidence>
<evidence type="ECO:0000256" key="1">
    <source>
        <dbReference type="ARBA" id="ARBA00010641"/>
    </source>
</evidence>
<evidence type="ECO:0000256" key="6">
    <source>
        <dbReference type="RuleBase" id="RU000716"/>
    </source>
</evidence>
<keyword evidence="5 6" id="KW-0804">Transcription</keyword>
<dbReference type="SUPFAM" id="SSF88946">
    <property type="entry name" value="Sigma2 domain of RNA polymerase sigma factors"/>
    <property type="match status" value="1"/>
</dbReference>
<dbReference type="CDD" id="cd06171">
    <property type="entry name" value="Sigma70_r4"/>
    <property type="match status" value="1"/>
</dbReference>
<proteinExistence type="inferred from homology"/>
<dbReference type="Pfam" id="PF08281">
    <property type="entry name" value="Sigma70_r4_2"/>
    <property type="match status" value="1"/>
</dbReference>
<dbReference type="PANTHER" id="PTHR43133">
    <property type="entry name" value="RNA POLYMERASE ECF-TYPE SIGMA FACTO"/>
    <property type="match status" value="1"/>
</dbReference>
<dbReference type="InterPro" id="IPR036388">
    <property type="entry name" value="WH-like_DNA-bd_sf"/>
</dbReference>
<dbReference type="Gene3D" id="1.10.10.10">
    <property type="entry name" value="Winged helix-like DNA-binding domain superfamily/Winged helix DNA-binding domain"/>
    <property type="match status" value="1"/>
</dbReference>
<reference evidence="10" key="1">
    <citation type="journal article" date="2019" name="Int. J. Syst. Evol. Microbiol.">
        <title>The Global Catalogue of Microorganisms (GCM) 10K type strain sequencing project: providing services to taxonomists for standard genome sequencing and annotation.</title>
        <authorList>
            <consortium name="The Broad Institute Genomics Platform"/>
            <consortium name="The Broad Institute Genome Sequencing Center for Infectious Disease"/>
            <person name="Wu L."/>
            <person name="Ma J."/>
        </authorList>
    </citation>
    <scope>NUCLEOTIDE SEQUENCE [LARGE SCALE GENOMIC DNA]</scope>
    <source>
        <strain evidence="10">CCUG 60527</strain>
    </source>
</reference>
<feature type="domain" description="RNA polymerase sigma factor 70 region 4 type 2" evidence="8">
    <location>
        <begin position="123"/>
        <end position="175"/>
    </location>
</feature>
<dbReference type="PANTHER" id="PTHR43133:SF51">
    <property type="entry name" value="RNA POLYMERASE SIGMA FACTOR"/>
    <property type="match status" value="1"/>
</dbReference>
<dbReference type="RefSeq" id="WP_386108978.1">
    <property type="nucleotide sequence ID" value="NZ_JBHTJR010000054.1"/>
</dbReference>
<evidence type="ECO:0000259" key="8">
    <source>
        <dbReference type="Pfam" id="PF08281"/>
    </source>
</evidence>
<dbReference type="PROSITE" id="PS01063">
    <property type="entry name" value="SIGMA70_ECF"/>
    <property type="match status" value="1"/>
</dbReference>
<evidence type="ECO:0000256" key="2">
    <source>
        <dbReference type="ARBA" id="ARBA00023015"/>
    </source>
</evidence>
<dbReference type="InterPro" id="IPR039425">
    <property type="entry name" value="RNA_pol_sigma-70-like"/>
</dbReference>
<dbReference type="Gene3D" id="1.10.1740.10">
    <property type="match status" value="1"/>
</dbReference>